<gene>
    <name evidence="2" type="ORF">CPZ25_010680</name>
</gene>
<dbReference type="EMBL" id="CP029487">
    <property type="protein sequence ID" value="QCT71770.1"/>
    <property type="molecule type" value="Genomic_DNA"/>
</dbReference>
<dbReference type="Proteomes" id="UP000218387">
    <property type="component" value="Chromosome"/>
</dbReference>
<dbReference type="Pfam" id="PF02441">
    <property type="entry name" value="Flavoprotein"/>
    <property type="match status" value="1"/>
</dbReference>
<feature type="domain" description="Flavoprotein" evidence="1">
    <location>
        <begin position="36"/>
        <end position="145"/>
    </location>
</feature>
<evidence type="ECO:0000259" key="1">
    <source>
        <dbReference type="Pfam" id="PF02441"/>
    </source>
</evidence>
<reference evidence="2 3" key="1">
    <citation type="submission" date="2018-05" db="EMBL/GenBank/DDBJ databases">
        <title>Genome comparison of Eubacterium sp.</title>
        <authorList>
            <person name="Feng Y."/>
            <person name="Sanchez-Andrea I."/>
            <person name="Stams A.J.M."/>
            <person name="De Vos W.M."/>
        </authorList>
    </citation>
    <scope>NUCLEOTIDE SEQUENCE [LARGE SCALE GENOMIC DNA]</scope>
    <source>
        <strain evidence="2 3">YI</strain>
    </source>
</reference>
<name>A0A4P9C8F1_EUBML</name>
<proteinExistence type="predicted"/>
<dbReference type="Gene3D" id="3.40.50.1950">
    <property type="entry name" value="Flavin prenyltransferase-like"/>
    <property type="match status" value="1"/>
</dbReference>
<sequence length="278" mass="30159">MDLKDLINSEAFMDAFIQKVVEEVIKRIKNKPKTALVVFSGAAIGFKQAMDSLVKLKNDGWQLKVFLSDEAMHVFTPSYIQETLGLDTIYNSGSKVAQKELYGEVDQIIIAATTVNTAAKIAHGICDNEMLTLINHGIMAGTPVVCAINGACPDDSVRAQLGMGKSPQGYRELLRNNLKALKSFGIKLVSSDELYDGCVGKDSCKDALQSSACAAPEQTAKESDPFEPDDGMIVKRIISRGDVLLHRNSKVIKVPADAIITEYAKEAIATLGLHVEKI</sequence>
<organism evidence="2 3">
    <name type="scientific">Eubacterium maltosivorans</name>
    <dbReference type="NCBI Taxonomy" id="2041044"/>
    <lineage>
        <taxon>Bacteria</taxon>
        <taxon>Bacillati</taxon>
        <taxon>Bacillota</taxon>
        <taxon>Clostridia</taxon>
        <taxon>Eubacteriales</taxon>
        <taxon>Eubacteriaceae</taxon>
        <taxon>Eubacterium</taxon>
    </lineage>
</organism>
<protein>
    <submittedName>
        <fullName evidence="2">Flavoprotein</fullName>
    </submittedName>
</protein>
<keyword evidence="3" id="KW-1185">Reference proteome</keyword>
<dbReference type="AlphaFoldDB" id="A0A4P9C8F1"/>
<dbReference type="InterPro" id="IPR003382">
    <property type="entry name" value="Flavoprotein"/>
</dbReference>
<dbReference type="GO" id="GO:0003824">
    <property type="term" value="F:catalytic activity"/>
    <property type="evidence" value="ECO:0007669"/>
    <property type="project" value="InterPro"/>
</dbReference>
<accession>A0A4P9C8F1</accession>
<evidence type="ECO:0000313" key="2">
    <source>
        <dbReference type="EMBL" id="QCT71770.1"/>
    </source>
</evidence>
<evidence type="ECO:0000313" key="3">
    <source>
        <dbReference type="Proteomes" id="UP000218387"/>
    </source>
</evidence>
<dbReference type="SUPFAM" id="SSF52507">
    <property type="entry name" value="Homo-oligomeric flavin-containing Cys decarboxylases, HFCD"/>
    <property type="match status" value="1"/>
</dbReference>
<dbReference type="InterPro" id="IPR036551">
    <property type="entry name" value="Flavin_trans-like"/>
</dbReference>
<dbReference type="KEGG" id="emt:CPZ25_010680"/>
<dbReference type="RefSeq" id="WP_096918644.1">
    <property type="nucleotide sequence ID" value="NZ_CP029487.1"/>
</dbReference>